<dbReference type="InterPro" id="IPR008334">
    <property type="entry name" value="5'-Nucleotdase_C"/>
</dbReference>
<feature type="chain" id="PRO_5005138716" evidence="1">
    <location>
        <begin position="23"/>
        <end position="542"/>
    </location>
</feature>
<comment type="similarity">
    <text evidence="1">Belongs to the 5'-nucleotidase family.</text>
</comment>
<dbReference type="GO" id="GO:0008253">
    <property type="term" value="F:5'-nucleotidase activity"/>
    <property type="evidence" value="ECO:0007669"/>
    <property type="project" value="TreeGrafter"/>
</dbReference>
<dbReference type="KEGG" id="dpd:Deipe_2826"/>
<sequence length="542" mass="57502">MKARTLWLAALTLGLSAYASQAVQSRPVTIQLLDISDWHAQLEPLTVGSGDAAYKIGGAAALSAYFKQDRAQNPNTLTLTGGDAYGGSPPLSGFFNEEPAIEAMNLMGFDADTLGNHNFDRGIPFLQNLIDKAKFQYVSANLKNVDANVKNVKPYKIFTLDGVKVAVIGITNPEAASLVAPGALGTIEVTDPVAAANRARAAARVEGAQVFVAITHLGVNSVDPATKAGSGPLIDFAKRVNGFHVIFGDHTNVQYSGVVGDALVVENLSKGASYAKVQVKVDARNGRLLDRSVTFVEPRVSAVTPDPAVEQLIAKYRTQLAQQLDRKIGAATDLFPRGNNVERLREVALGNLVADAMLDRYKTQLAFSNGGSIRSSLPSNSYEPVDKALRRPTPGYQAGPPFDVVAGDVYSVLPFGNSVVTRTVTGAQLHAILEHSVGALPAANGRFLQIAGFKFTYDSTKPAGSRIVSVTLNSGAAIQKDATTYTLALSDFINNGGDAYTMLADGQGVSREQDAQVVLEYIQQKGTITPTVEGRIRDIATP</sequence>
<dbReference type="PANTHER" id="PTHR11575:SF24">
    <property type="entry name" value="5'-NUCLEOTIDASE"/>
    <property type="match status" value="1"/>
</dbReference>
<dbReference type="InterPro" id="IPR006179">
    <property type="entry name" value="5_nucleotidase/apyrase"/>
</dbReference>
<dbReference type="HOGENOM" id="CLU_005854_7_3_0"/>
<dbReference type="SUPFAM" id="SSF55816">
    <property type="entry name" value="5'-nucleotidase (syn. UDP-sugar hydrolase), C-terminal domain"/>
    <property type="match status" value="1"/>
</dbReference>
<dbReference type="OrthoDB" id="9801679at2"/>
<dbReference type="Pfam" id="PF02872">
    <property type="entry name" value="5_nucleotid_C"/>
    <property type="match status" value="1"/>
</dbReference>
<dbReference type="SUPFAM" id="SSF56300">
    <property type="entry name" value="Metallo-dependent phosphatases"/>
    <property type="match status" value="1"/>
</dbReference>
<evidence type="ECO:0000313" key="4">
    <source>
        <dbReference type="Proteomes" id="UP000010467"/>
    </source>
</evidence>
<dbReference type="PRINTS" id="PR01607">
    <property type="entry name" value="APYRASEFAMLY"/>
</dbReference>
<evidence type="ECO:0000256" key="1">
    <source>
        <dbReference type="RuleBase" id="RU362119"/>
    </source>
</evidence>
<name>L0A5J2_DEIPD</name>
<keyword evidence="1 3" id="KW-0378">Hydrolase</keyword>
<gene>
    <name evidence="3" type="ordered locus">Deipe_2826</name>
</gene>
<dbReference type="InterPro" id="IPR036907">
    <property type="entry name" value="5'-Nucleotdase_C_sf"/>
</dbReference>
<dbReference type="PATRIC" id="fig|937777.3.peg.2840"/>
<feature type="domain" description="5'-Nucleotidase C-terminal" evidence="2">
    <location>
        <begin position="328"/>
        <end position="504"/>
    </location>
</feature>
<dbReference type="PANTHER" id="PTHR11575">
    <property type="entry name" value="5'-NUCLEOTIDASE-RELATED"/>
    <property type="match status" value="1"/>
</dbReference>
<dbReference type="GO" id="GO:0009166">
    <property type="term" value="P:nucleotide catabolic process"/>
    <property type="evidence" value="ECO:0007669"/>
    <property type="project" value="InterPro"/>
</dbReference>
<dbReference type="AlphaFoldDB" id="L0A5J2"/>
<dbReference type="Gene3D" id="3.90.780.10">
    <property type="entry name" value="5'-Nucleotidase, C-terminal domain"/>
    <property type="match status" value="1"/>
</dbReference>
<evidence type="ECO:0000259" key="2">
    <source>
        <dbReference type="Pfam" id="PF02872"/>
    </source>
</evidence>
<dbReference type="GO" id="GO:0000166">
    <property type="term" value="F:nucleotide binding"/>
    <property type="evidence" value="ECO:0007669"/>
    <property type="project" value="UniProtKB-KW"/>
</dbReference>
<dbReference type="RefSeq" id="WP_015236592.1">
    <property type="nucleotide sequence ID" value="NC_019793.1"/>
</dbReference>
<organism evidence="3 4">
    <name type="scientific">Deinococcus peraridilitoris (strain DSM 19664 / LMG 22246 / CIP 109416 / KR-200)</name>
    <dbReference type="NCBI Taxonomy" id="937777"/>
    <lineage>
        <taxon>Bacteria</taxon>
        <taxon>Thermotogati</taxon>
        <taxon>Deinococcota</taxon>
        <taxon>Deinococci</taxon>
        <taxon>Deinococcales</taxon>
        <taxon>Deinococcaceae</taxon>
        <taxon>Deinococcus</taxon>
    </lineage>
</organism>
<protein>
    <submittedName>
        <fullName evidence="3">5'-nucleotidase/2',3'-cyclic phosphodiesterase-like hydrolase</fullName>
    </submittedName>
</protein>
<dbReference type="eggNOG" id="COG0737">
    <property type="taxonomic scope" value="Bacteria"/>
</dbReference>
<proteinExistence type="inferred from homology"/>
<dbReference type="InterPro" id="IPR029052">
    <property type="entry name" value="Metallo-depent_PP-like"/>
</dbReference>
<dbReference type="Proteomes" id="UP000010467">
    <property type="component" value="Chromosome"/>
</dbReference>
<reference evidence="4" key="1">
    <citation type="submission" date="2012-03" db="EMBL/GenBank/DDBJ databases">
        <title>Complete sequence of chromosome of Deinococcus peraridilitoris DSM 19664.</title>
        <authorList>
            <person name="Lucas S."/>
            <person name="Copeland A."/>
            <person name="Lapidus A."/>
            <person name="Glavina del Rio T."/>
            <person name="Dalin E."/>
            <person name="Tice H."/>
            <person name="Bruce D."/>
            <person name="Goodwin L."/>
            <person name="Pitluck S."/>
            <person name="Peters L."/>
            <person name="Mikhailova N."/>
            <person name="Lu M."/>
            <person name="Kyrpides N."/>
            <person name="Mavromatis K."/>
            <person name="Ivanova N."/>
            <person name="Brettin T."/>
            <person name="Detter J.C."/>
            <person name="Han C."/>
            <person name="Larimer F."/>
            <person name="Land M."/>
            <person name="Hauser L."/>
            <person name="Markowitz V."/>
            <person name="Cheng J.-F."/>
            <person name="Hugenholtz P."/>
            <person name="Woyke T."/>
            <person name="Wu D."/>
            <person name="Pukall R."/>
            <person name="Steenblock K."/>
            <person name="Brambilla E."/>
            <person name="Klenk H.-P."/>
            <person name="Eisen J.A."/>
        </authorList>
    </citation>
    <scope>NUCLEOTIDE SEQUENCE [LARGE SCALE GENOMIC DNA]</scope>
    <source>
        <strain evidence="4">DSM 19664 / LMG 22246 / CIP 109416 / KR-200</strain>
    </source>
</reference>
<dbReference type="CDD" id="cd00845">
    <property type="entry name" value="MPP_UshA_N_like"/>
    <property type="match status" value="1"/>
</dbReference>
<feature type="signal peptide" evidence="1">
    <location>
        <begin position="1"/>
        <end position="22"/>
    </location>
</feature>
<dbReference type="GO" id="GO:0030288">
    <property type="term" value="C:outer membrane-bounded periplasmic space"/>
    <property type="evidence" value="ECO:0007669"/>
    <property type="project" value="TreeGrafter"/>
</dbReference>
<keyword evidence="1" id="KW-0547">Nucleotide-binding</keyword>
<keyword evidence="4" id="KW-1185">Reference proteome</keyword>
<accession>L0A5J2</accession>
<keyword evidence="1" id="KW-0732">Signal</keyword>
<dbReference type="Gene3D" id="3.60.21.10">
    <property type="match status" value="1"/>
</dbReference>
<dbReference type="EMBL" id="CP003382">
    <property type="protein sequence ID" value="AFZ68290.1"/>
    <property type="molecule type" value="Genomic_DNA"/>
</dbReference>
<evidence type="ECO:0000313" key="3">
    <source>
        <dbReference type="EMBL" id="AFZ68290.1"/>
    </source>
</evidence>
<dbReference type="STRING" id="937777.Deipe_2826"/>
<dbReference type="GO" id="GO:0008768">
    <property type="term" value="F:UDP-sugar diphosphatase activity"/>
    <property type="evidence" value="ECO:0007669"/>
    <property type="project" value="TreeGrafter"/>
</dbReference>